<evidence type="ECO:0000313" key="3">
    <source>
        <dbReference type="Proteomes" id="UP000266152"/>
    </source>
</evidence>
<reference evidence="2 3" key="1">
    <citation type="journal article" date="2018" name="PLoS Pathog.">
        <title>Evolution of structural diversity of trichothecenes, a family of toxins produced by plant pathogenic and entomopathogenic fungi.</title>
        <authorList>
            <person name="Proctor R.H."/>
            <person name="McCormick S.P."/>
            <person name="Kim H.S."/>
            <person name="Cardoza R.E."/>
            <person name="Stanley A.M."/>
            <person name="Lindo L."/>
            <person name="Kelly A."/>
            <person name="Brown D.W."/>
            <person name="Lee T."/>
            <person name="Vaughan M.M."/>
            <person name="Alexander N.J."/>
            <person name="Busman M."/>
            <person name="Gutierrez S."/>
        </authorList>
    </citation>
    <scope>NUCLEOTIDE SEQUENCE [LARGE SCALE GENOMIC DNA]</scope>
    <source>
        <strain evidence="2 3">NRRL 3299</strain>
    </source>
</reference>
<evidence type="ECO:0000313" key="2">
    <source>
        <dbReference type="EMBL" id="RGP53270.1"/>
    </source>
</evidence>
<comment type="caution">
    <text evidence="2">The sequence shown here is derived from an EMBL/GenBank/DDBJ whole genome shotgun (WGS) entry which is preliminary data.</text>
</comment>
<evidence type="ECO:0000256" key="1">
    <source>
        <dbReference type="SAM" id="MobiDB-lite"/>
    </source>
</evidence>
<feature type="region of interest" description="Disordered" evidence="1">
    <location>
        <begin position="1"/>
        <end position="112"/>
    </location>
</feature>
<dbReference type="EMBL" id="PXOF01000427">
    <property type="protein sequence ID" value="RGP53270.1"/>
    <property type="molecule type" value="Genomic_DNA"/>
</dbReference>
<keyword evidence="3" id="KW-1185">Reference proteome</keyword>
<sequence length="112" mass="12532">MCSRPPDRQTIPHRFPRHELGRRPAPLRPASHQAISAYPAADPDRLSPPGRQPARPRQSCLPCSQPIPSPIHPREALNSTLALLPTLQTRNFKSTSSHDPNPSRTDSRFHQV</sequence>
<dbReference type="AlphaFoldDB" id="A0A395QZG1"/>
<protein>
    <submittedName>
        <fullName evidence="2">Uncharacterized protein</fullName>
    </submittedName>
</protein>
<accession>A0A395QZG1</accession>
<gene>
    <name evidence="2" type="ORF">FSPOR_12012</name>
</gene>
<dbReference type="Proteomes" id="UP000266152">
    <property type="component" value="Unassembled WGS sequence"/>
</dbReference>
<name>A0A395QZG1_FUSSP</name>
<proteinExistence type="predicted"/>
<organism evidence="2 3">
    <name type="scientific">Fusarium sporotrichioides</name>
    <dbReference type="NCBI Taxonomy" id="5514"/>
    <lineage>
        <taxon>Eukaryota</taxon>
        <taxon>Fungi</taxon>
        <taxon>Dikarya</taxon>
        <taxon>Ascomycota</taxon>
        <taxon>Pezizomycotina</taxon>
        <taxon>Sordariomycetes</taxon>
        <taxon>Hypocreomycetidae</taxon>
        <taxon>Hypocreales</taxon>
        <taxon>Nectriaceae</taxon>
        <taxon>Fusarium</taxon>
    </lineage>
</organism>
<feature type="compositionally biased region" description="Polar residues" evidence="1">
    <location>
        <begin position="77"/>
        <end position="104"/>
    </location>
</feature>